<dbReference type="InterPro" id="IPR011856">
    <property type="entry name" value="tRNA_endonuc-like_dom_sf"/>
</dbReference>
<evidence type="ECO:0000256" key="2">
    <source>
        <dbReference type="HAMAP-Rule" id="MF_00048"/>
    </source>
</evidence>
<dbReference type="SUPFAM" id="SSF52980">
    <property type="entry name" value="Restriction endonuclease-like"/>
    <property type="match status" value="1"/>
</dbReference>
<dbReference type="Pfam" id="PF02021">
    <property type="entry name" value="UPF0102"/>
    <property type="match status" value="1"/>
</dbReference>
<sequence>MSDKMKTGTYGENLAADFLKAKGFDIVARNYRHGRAEIDLIVQRGNWLIFVEVKTRSSVSFGYPEEFVDEAQARHIFHAAEHYIFANDWQGHIRFDIVSVHLTLPPEIFHFEDAIN</sequence>
<dbReference type="Proteomes" id="UP000613030">
    <property type="component" value="Unassembled WGS sequence"/>
</dbReference>
<dbReference type="CDD" id="cd20736">
    <property type="entry name" value="PoNe_Nuclease"/>
    <property type="match status" value="1"/>
</dbReference>
<comment type="similarity">
    <text evidence="1 2">Belongs to the UPF0102 family.</text>
</comment>
<dbReference type="InterPro" id="IPR011335">
    <property type="entry name" value="Restrct_endonuc-II-like"/>
</dbReference>
<dbReference type="HAMAP" id="MF_00048">
    <property type="entry name" value="UPF0102"/>
    <property type="match status" value="1"/>
</dbReference>
<comment type="caution">
    <text evidence="3">The sequence shown here is derived from an EMBL/GenBank/DDBJ whole genome shotgun (WGS) entry which is preliminary data.</text>
</comment>
<organism evidence="3 4">
    <name type="scientific">Chryseolinea lacunae</name>
    <dbReference type="NCBI Taxonomy" id="2801331"/>
    <lineage>
        <taxon>Bacteria</taxon>
        <taxon>Pseudomonadati</taxon>
        <taxon>Bacteroidota</taxon>
        <taxon>Cytophagia</taxon>
        <taxon>Cytophagales</taxon>
        <taxon>Fulvivirgaceae</taxon>
        <taxon>Chryseolinea</taxon>
    </lineage>
</organism>
<dbReference type="RefSeq" id="WP_202008986.1">
    <property type="nucleotide sequence ID" value="NZ_JAERRB010000003.1"/>
</dbReference>
<evidence type="ECO:0000313" key="4">
    <source>
        <dbReference type="Proteomes" id="UP000613030"/>
    </source>
</evidence>
<protein>
    <recommendedName>
        <fullName evidence="2">UPF0102 protein JI741_10320</fullName>
    </recommendedName>
</protein>
<dbReference type="NCBIfam" id="NF009150">
    <property type="entry name" value="PRK12497.1-3"/>
    <property type="match status" value="1"/>
</dbReference>
<evidence type="ECO:0000313" key="3">
    <source>
        <dbReference type="EMBL" id="MBL0741615.1"/>
    </source>
</evidence>
<reference evidence="3 4" key="1">
    <citation type="submission" date="2021-01" db="EMBL/GenBank/DDBJ databases">
        <title>Chryseolinea sp. Jin1 Genome sequencing and assembly.</title>
        <authorList>
            <person name="Kim I."/>
        </authorList>
    </citation>
    <scope>NUCLEOTIDE SEQUENCE [LARGE SCALE GENOMIC DNA]</scope>
    <source>
        <strain evidence="3 4">Jin1</strain>
    </source>
</reference>
<dbReference type="EMBL" id="JAERRB010000003">
    <property type="protein sequence ID" value="MBL0741615.1"/>
    <property type="molecule type" value="Genomic_DNA"/>
</dbReference>
<dbReference type="Gene3D" id="3.40.1350.10">
    <property type="match status" value="1"/>
</dbReference>
<dbReference type="PANTHER" id="PTHR34039">
    <property type="entry name" value="UPF0102 PROTEIN YRAN"/>
    <property type="match status" value="1"/>
</dbReference>
<name>A0ABS1KQ76_9BACT</name>
<evidence type="ECO:0000256" key="1">
    <source>
        <dbReference type="ARBA" id="ARBA00006738"/>
    </source>
</evidence>
<keyword evidence="4" id="KW-1185">Reference proteome</keyword>
<proteinExistence type="inferred from homology"/>
<dbReference type="InterPro" id="IPR003509">
    <property type="entry name" value="UPF0102_YraN-like"/>
</dbReference>
<accession>A0ABS1KQ76</accession>
<gene>
    <name evidence="3" type="ORF">JI741_10320</name>
</gene>
<dbReference type="PANTHER" id="PTHR34039:SF1">
    <property type="entry name" value="UPF0102 PROTEIN YRAN"/>
    <property type="match status" value="1"/>
</dbReference>